<dbReference type="InterPro" id="IPR029058">
    <property type="entry name" value="AB_hydrolase_fold"/>
</dbReference>
<evidence type="ECO:0000259" key="4">
    <source>
        <dbReference type="PROSITE" id="PS50075"/>
    </source>
</evidence>
<dbReference type="InterPro" id="IPR009081">
    <property type="entry name" value="PP-bd_ACP"/>
</dbReference>
<dbReference type="Gene3D" id="3.40.50.1820">
    <property type="entry name" value="alpha/beta hydrolase"/>
    <property type="match status" value="1"/>
</dbReference>
<dbReference type="GO" id="GO:0044550">
    <property type="term" value="P:secondary metabolite biosynthetic process"/>
    <property type="evidence" value="ECO:0007669"/>
    <property type="project" value="TreeGrafter"/>
</dbReference>
<dbReference type="InterPro" id="IPR006162">
    <property type="entry name" value="Ppantetheine_attach_site"/>
</dbReference>
<dbReference type="OrthoDB" id="3671989at2"/>
<dbReference type="Proteomes" id="UP000287171">
    <property type="component" value="Unassembled WGS sequence"/>
</dbReference>
<dbReference type="PROSITE" id="PS50075">
    <property type="entry name" value="CARRIER"/>
    <property type="match status" value="1"/>
</dbReference>
<dbReference type="CDD" id="cd19531">
    <property type="entry name" value="LCL_NRPS-like"/>
    <property type="match status" value="1"/>
</dbReference>
<evidence type="ECO:0000313" key="6">
    <source>
        <dbReference type="Proteomes" id="UP000287171"/>
    </source>
</evidence>
<dbReference type="PROSITE" id="PS00012">
    <property type="entry name" value="PHOSPHOPANTETHEINE"/>
    <property type="match status" value="1"/>
</dbReference>
<dbReference type="GO" id="GO:0031177">
    <property type="term" value="F:phosphopantetheine binding"/>
    <property type="evidence" value="ECO:0007669"/>
    <property type="project" value="InterPro"/>
</dbReference>
<dbReference type="GO" id="GO:0008610">
    <property type="term" value="P:lipid biosynthetic process"/>
    <property type="evidence" value="ECO:0007669"/>
    <property type="project" value="UniProtKB-ARBA"/>
</dbReference>
<accession>A0A402BDF8</accession>
<dbReference type="Pfam" id="PF00668">
    <property type="entry name" value="Condensation"/>
    <property type="match status" value="1"/>
</dbReference>
<dbReference type="Pfam" id="PF00550">
    <property type="entry name" value="PP-binding"/>
    <property type="match status" value="1"/>
</dbReference>
<gene>
    <name evidence="5" type="ORF">KDA_47910</name>
</gene>
<dbReference type="Gene3D" id="3.30.559.10">
    <property type="entry name" value="Chloramphenicol acetyltransferase-like domain"/>
    <property type="match status" value="1"/>
</dbReference>
<dbReference type="FunFam" id="1.10.1200.10:FF:000005">
    <property type="entry name" value="Nonribosomal peptide synthetase 1"/>
    <property type="match status" value="1"/>
</dbReference>
<keyword evidence="3" id="KW-0597">Phosphoprotein</keyword>
<dbReference type="InterPro" id="IPR036736">
    <property type="entry name" value="ACP-like_sf"/>
</dbReference>
<proteinExistence type="predicted"/>
<dbReference type="InterPro" id="IPR001242">
    <property type="entry name" value="Condensation_dom"/>
</dbReference>
<dbReference type="SUPFAM" id="SSF52777">
    <property type="entry name" value="CoA-dependent acyltransferases"/>
    <property type="match status" value="2"/>
</dbReference>
<dbReference type="PANTHER" id="PTHR45527">
    <property type="entry name" value="NONRIBOSOMAL PEPTIDE SYNTHETASE"/>
    <property type="match status" value="1"/>
</dbReference>
<dbReference type="InterPro" id="IPR023213">
    <property type="entry name" value="CAT-like_dom_sf"/>
</dbReference>
<dbReference type="GO" id="GO:0003824">
    <property type="term" value="F:catalytic activity"/>
    <property type="evidence" value="ECO:0007669"/>
    <property type="project" value="InterPro"/>
</dbReference>
<dbReference type="GO" id="GO:0005829">
    <property type="term" value="C:cytosol"/>
    <property type="evidence" value="ECO:0007669"/>
    <property type="project" value="TreeGrafter"/>
</dbReference>
<dbReference type="EMBL" id="BIFT01000002">
    <property type="protein sequence ID" value="GCE29307.1"/>
    <property type="molecule type" value="Genomic_DNA"/>
</dbReference>
<reference evidence="6" key="1">
    <citation type="submission" date="2018-12" db="EMBL/GenBank/DDBJ databases">
        <title>Tengunoibacter tsumagoiensis gen. nov., sp. nov., Dictyobacter kobayashii sp. nov., D. alpinus sp. nov., and D. joshuensis sp. nov. and description of Dictyobacteraceae fam. nov. within the order Ktedonobacterales isolated from Tengu-no-mugimeshi.</title>
        <authorList>
            <person name="Wang C.M."/>
            <person name="Zheng Y."/>
            <person name="Sakai Y."/>
            <person name="Toyoda A."/>
            <person name="Minakuchi Y."/>
            <person name="Abe K."/>
            <person name="Yokota A."/>
            <person name="Yabe S."/>
        </authorList>
    </citation>
    <scope>NUCLEOTIDE SEQUENCE [LARGE SCALE GENOMIC DNA]</scope>
    <source>
        <strain evidence="6">Uno16</strain>
    </source>
</reference>
<protein>
    <recommendedName>
        <fullName evidence="4">Carrier domain-containing protein</fullName>
    </recommendedName>
</protein>
<dbReference type="InterPro" id="IPR020806">
    <property type="entry name" value="PKS_PP-bd"/>
</dbReference>
<evidence type="ECO:0000256" key="1">
    <source>
        <dbReference type="ARBA" id="ARBA00001957"/>
    </source>
</evidence>
<evidence type="ECO:0000256" key="2">
    <source>
        <dbReference type="ARBA" id="ARBA00022450"/>
    </source>
</evidence>
<dbReference type="SUPFAM" id="SSF47336">
    <property type="entry name" value="ACP-like"/>
    <property type="match status" value="1"/>
</dbReference>
<keyword evidence="2" id="KW-0596">Phosphopantetheine</keyword>
<comment type="cofactor">
    <cofactor evidence="1">
        <name>pantetheine 4'-phosphate</name>
        <dbReference type="ChEBI" id="CHEBI:47942"/>
    </cofactor>
</comment>
<dbReference type="GO" id="GO:0043041">
    <property type="term" value="P:amino acid activation for nonribosomal peptide biosynthetic process"/>
    <property type="evidence" value="ECO:0007669"/>
    <property type="project" value="TreeGrafter"/>
</dbReference>
<dbReference type="PANTHER" id="PTHR45527:SF1">
    <property type="entry name" value="FATTY ACID SYNTHASE"/>
    <property type="match status" value="1"/>
</dbReference>
<evidence type="ECO:0000256" key="3">
    <source>
        <dbReference type="ARBA" id="ARBA00022553"/>
    </source>
</evidence>
<dbReference type="RefSeq" id="WP_126629598.1">
    <property type="nucleotide sequence ID" value="NZ_BIFT01000002.1"/>
</dbReference>
<dbReference type="Gene3D" id="3.30.559.30">
    <property type="entry name" value="Nonribosomal peptide synthetase, condensation domain"/>
    <property type="match status" value="1"/>
</dbReference>
<evidence type="ECO:0000313" key="5">
    <source>
        <dbReference type="EMBL" id="GCE29307.1"/>
    </source>
</evidence>
<name>A0A402BDF8_9CHLR</name>
<dbReference type="AlphaFoldDB" id="A0A402BDF8"/>
<comment type="caution">
    <text evidence="5">The sequence shown here is derived from an EMBL/GenBank/DDBJ whole genome shotgun (WGS) entry which is preliminary data.</text>
</comment>
<organism evidence="5 6">
    <name type="scientific">Dictyobacter alpinus</name>
    <dbReference type="NCBI Taxonomy" id="2014873"/>
    <lineage>
        <taxon>Bacteria</taxon>
        <taxon>Bacillati</taxon>
        <taxon>Chloroflexota</taxon>
        <taxon>Ktedonobacteria</taxon>
        <taxon>Ktedonobacterales</taxon>
        <taxon>Dictyobacteraceae</taxon>
        <taxon>Dictyobacter</taxon>
    </lineage>
</organism>
<dbReference type="SMART" id="SM00823">
    <property type="entry name" value="PKS_PP"/>
    <property type="match status" value="1"/>
</dbReference>
<keyword evidence="6" id="KW-1185">Reference proteome</keyword>
<feature type="domain" description="Carrier" evidence="4">
    <location>
        <begin position="526"/>
        <end position="601"/>
    </location>
</feature>
<sequence>MPNKEELEKRRSGLDVARQVLLEKRKQKIAAIAERIEIIPHHPADEPIPASFAQQRFWFIHQLKPDNTAHNEIRTLRTNTALDLAIVERALLEIMRRHEIMRTTFAFNDGQLQQIVRPYEETAADASIFVCDLTRTPEAEREQAAQEAILATIKRPFDLSQGLLWRTTLIKMGEMDTIFISVLHHSLCDGWGLDIFERELQTLYLAFQAGQPSPLSELPLQYADFSYWEQQRARGEIWARQRNYWRQTLENTSDQPLLYGDHPRQALQETSRASVSFTVPAPITRKLKDMSTQEGLTLFMLLLATFQILLFQYSEQEDIIVGTPISSRTRPELEPLIGCFINMLVLRTHFTDDPSIKEVLQRVRTTAVSAYANQDIPFEILVADLAPKRDKNRNPFFQVMLDFQNYQQASAEPSKASISARDLEADVSQFDLVMRLWDNGQELPGEIFYPAELFNATTVEDIKDHFLTLLARLTDDITSPLSALPSLSERERATIASWNTARLQEQTAQAALVAHEEDAFEDEETAPRTPLEEILVEIWKQVLGLETVGIHDNFFQIGGHSLLATQLLVQVQEVLNIDISLQLVFDSPTIATFSTELMKDENNKTTIERTIDLLLSVTDLSEEDVEDMLQNTAFAEVAE</sequence>